<reference evidence="5 6" key="1">
    <citation type="submission" date="2020-12" db="EMBL/GenBank/DDBJ databases">
        <title>Whole genome sequences of gut porcine anaerobes.</title>
        <authorList>
            <person name="Kubasova T."/>
            <person name="Jahodarova E."/>
            <person name="Rychlik I."/>
        </authorList>
    </citation>
    <scope>NUCLEOTIDE SEQUENCE [LARGE SCALE GENOMIC DNA]</scope>
    <source>
        <strain evidence="5 6">An867</strain>
    </source>
</reference>
<dbReference type="PANTHER" id="PTHR13370">
    <property type="entry name" value="RNA METHYLASE-RELATED"/>
    <property type="match status" value="1"/>
</dbReference>
<organism evidence="5 6">
    <name type="scientific">Anaeromassilibacillus senegalensis</name>
    <dbReference type="NCBI Taxonomy" id="1673717"/>
    <lineage>
        <taxon>Bacteria</taxon>
        <taxon>Bacillati</taxon>
        <taxon>Bacillota</taxon>
        <taxon>Clostridia</taxon>
        <taxon>Eubacteriales</taxon>
        <taxon>Acutalibacteraceae</taxon>
        <taxon>Anaeromassilibacillus</taxon>
    </lineage>
</organism>
<evidence type="ECO:0000313" key="5">
    <source>
        <dbReference type="EMBL" id="MCF2652962.1"/>
    </source>
</evidence>
<evidence type="ECO:0000256" key="3">
    <source>
        <dbReference type="ARBA" id="ARBA00022747"/>
    </source>
</evidence>
<gene>
    <name evidence="5" type="ORF">JQM67_10150</name>
</gene>
<dbReference type="InterPro" id="IPR001091">
    <property type="entry name" value="RM_Methyltransferase"/>
</dbReference>
<dbReference type="Proteomes" id="UP001299220">
    <property type="component" value="Unassembled WGS sequence"/>
</dbReference>
<dbReference type="PRINTS" id="PR00508">
    <property type="entry name" value="S21N4MTFRASE"/>
</dbReference>
<keyword evidence="6" id="KW-1185">Reference proteome</keyword>
<evidence type="ECO:0000256" key="2">
    <source>
        <dbReference type="ARBA" id="ARBA00022679"/>
    </source>
</evidence>
<keyword evidence="2" id="KW-0808">Transferase</keyword>
<sequence>MPEKAFSVCIKDSVFIDPPFNTGQAFEHYDDNLEHSIWLNLMYQRFKHLYNLLEANGMFWIHLDDVEVHYCKVVLDEIFSRQNFVAHITYERSAVAGLGQGGYLVNTTEHILLYRKGALPDKTNLSFEELGFNIIKRYNRYVSSFGERKLVREFTAKSNGEVVRIYEHSGVEIESISLRDVKNREAEIRQEFVTHLGSLFRGNRVQKENEFQNDIIASLEKGKFYSVDYIPSRGKNKDEQTTLYYYNCELLSWLKDTTALENGMLTKSQKMTTLWKHSEIPKADIANEGGVYFPRSKKPEQLLRRIIEMSTEPGDIVLDSFLGSGTTAAVAHKMGRRYIGIEMGNHAYTHCKTRLDSVIAGTDLLGITKAQNWQGGGGYRFYEVAPTLINKDPFDEYVINGAYDADMLAAAVALHEGFRYQPDSSLFWKQSVGNESSYLFVTTRHLNSIYLDSIKDTMEEGEYLIIACRSFDSGLDKAYGNITVKKIPQMLLDRCEFGKTDYNLNIVHPPVYDDEAEEEEQDE</sequence>
<keyword evidence="1" id="KW-0489">Methyltransferase</keyword>
<evidence type="ECO:0000256" key="1">
    <source>
        <dbReference type="ARBA" id="ARBA00022603"/>
    </source>
</evidence>
<name>A0ABS9CQ64_9FIRM</name>
<dbReference type="RefSeq" id="WP_235323990.1">
    <property type="nucleotide sequence ID" value="NZ_JAFBIT010000003.1"/>
</dbReference>
<dbReference type="PANTHER" id="PTHR13370:SF3">
    <property type="entry name" value="TRNA (GUANINE(10)-N2)-METHYLTRANSFERASE HOMOLOG"/>
    <property type="match status" value="1"/>
</dbReference>
<proteinExistence type="predicted"/>
<accession>A0ABS9CQ64</accession>
<dbReference type="InterPro" id="IPR029063">
    <property type="entry name" value="SAM-dependent_MTases_sf"/>
</dbReference>
<evidence type="ECO:0000313" key="6">
    <source>
        <dbReference type="Proteomes" id="UP001299220"/>
    </source>
</evidence>
<dbReference type="Gene3D" id="3.40.50.150">
    <property type="entry name" value="Vaccinia Virus protein VP39"/>
    <property type="match status" value="1"/>
</dbReference>
<protein>
    <submittedName>
        <fullName evidence="5">Site-specific DNA-methyltransferase</fullName>
    </submittedName>
</protein>
<evidence type="ECO:0000259" key="4">
    <source>
        <dbReference type="Pfam" id="PF01555"/>
    </source>
</evidence>
<dbReference type="SUPFAM" id="SSF53335">
    <property type="entry name" value="S-adenosyl-L-methionine-dependent methyltransferases"/>
    <property type="match status" value="1"/>
</dbReference>
<dbReference type="EMBL" id="JAFBIT010000003">
    <property type="protein sequence ID" value="MCF2652962.1"/>
    <property type="molecule type" value="Genomic_DNA"/>
</dbReference>
<comment type="caution">
    <text evidence="5">The sequence shown here is derived from an EMBL/GenBank/DDBJ whole genome shotgun (WGS) entry which is preliminary data.</text>
</comment>
<dbReference type="Pfam" id="PF01555">
    <property type="entry name" value="N6_N4_Mtase"/>
    <property type="match status" value="1"/>
</dbReference>
<dbReference type="InterPro" id="IPR002941">
    <property type="entry name" value="DNA_methylase_N4/N6"/>
</dbReference>
<keyword evidence="3" id="KW-0680">Restriction system</keyword>
<feature type="domain" description="DNA methylase N-4/N-6" evidence="4">
    <location>
        <begin position="13"/>
        <end position="349"/>
    </location>
</feature>